<dbReference type="RefSeq" id="WP_338889269.1">
    <property type="nucleotide sequence ID" value="NZ_CP147846.1"/>
</dbReference>
<organism evidence="1 2">
    <name type="scientific">Rhodococcus sovatensis</name>
    <dbReference type="NCBI Taxonomy" id="1805840"/>
    <lineage>
        <taxon>Bacteria</taxon>
        <taxon>Bacillati</taxon>
        <taxon>Actinomycetota</taxon>
        <taxon>Actinomycetes</taxon>
        <taxon>Mycobacteriales</taxon>
        <taxon>Nocardiaceae</taxon>
        <taxon>Rhodococcus</taxon>
    </lineage>
</organism>
<protein>
    <submittedName>
        <fullName evidence="1">Uncharacterized protein</fullName>
    </submittedName>
</protein>
<keyword evidence="2" id="KW-1185">Reference proteome</keyword>
<dbReference type="Proteomes" id="UP001432000">
    <property type="component" value="Chromosome"/>
</dbReference>
<name>A0ABZ2PNU2_9NOCA</name>
<dbReference type="EMBL" id="CP147846">
    <property type="protein sequence ID" value="WXG68828.1"/>
    <property type="molecule type" value="Genomic_DNA"/>
</dbReference>
<gene>
    <name evidence="1" type="ORF">WDS16_27225</name>
</gene>
<evidence type="ECO:0000313" key="2">
    <source>
        <dbReference type="Proteomes" id="UP001432000"/>
    </source>
</evidence>
<proteinExistence type="predicted"/>
<evidence type="ECO:0000313" key="1">
    <source>
        <dbReference type="EMBL" id="WXG68828.1"/>
    </source>
</evidence>
<sequence length="183" mass="19180">MTTVPTLTNPDMTARIARVTALARTPGHVSGTAPDAVDIEAWGHVGDPLAEDLISDMRERKLMGGDLFLSARSQETSGLPAAVAFFADVESVPEWADFDLMKSGARMGNRNPLGMLLGFHGGLAFTYIDPATATVMGSTGRSPTRVWCSVVATGKPREDSSGLSTSTGCVQAVQAGSIGYEFA</sequence>
<accession>A0ABZ2PNU2</accession>
<reference evidence="1 2" key="1">
    <citation type="submission" date="2024-03" db="EMBL/GenBank/DDBJ databases">
        <title>Natural products discovery in diverse microorganisms through a two-stage MS feature dereplication strategy.</title>
        <authorList>
            <person name="Zhang R."/>
        </authorList>
    </citation>
    <scope>NUCLEOTIDE SEQUENCE [LARGE SCALE GENOMIC DNA]</scope>
    <source>
        <strain evidence="1 2">18930</strain>
    </source>
</reference>